<evidence type="ECO:0000256" key="1">
    <source>
        <dbReference type="ARBA" id="ARBA00004141"/>
    </source>
</evidence>
<dbReference type="Proteomes" id="UP001529510">
    <property type="component" value="Unassembled WGS sequence"/>
</dbReference>
<feature type="transmembrane region" description="Helical" evidence="5">
    <location>
        <begin position="47"/>
        <end position="69"/>
    </location>
</feature>
<dbReference type="EMBL" id="JAMKFB020000009">
    <property type="protein sequence ID" value="KAL0184694.1"/>
    <property type="molecule type" value="Genomic_DNA"/>
</dbReference>
<dbReference type="AlphaFoldDB" id="A0ABD0QEZ8"/>
<gene>
    <name evidence="7" type="ORF">M9458_020390</name>
</gene>
<comment type="subcellular location">
    <subcellularLocation>
        <location evidence="1">Membrane</location>
        <topology evidence="1">Multi-pass membrane protein</topology>
    </subcellularLocation>
</comment>
<evidence type="ECO:0000259" key="6">
    <source>
        <dbReference type="Pfam" id="PF12698"/>
    </source>
</evidence>
<dbReference type="PANTHER" id="PTHR19229:SF29">
    <property type="entry name" value="GLUCOSYLCERAMIDE TRANSPORTER ABCA12"/>
    <property type="match status" value="1"/>
</dbReference>
<protein>
    <recommendedName>
        <fullName evidence="6">ABC-2 type transporter transmembrane domain-containing protein</fullName>
    </recommendedName>
</protein>
<keyword evidence="8" id="KW-1185">Reference proteome</keyword>
<feature type="transmembrane region" description="Helical" evidence="5">
    <location>
        <begin position="81"/>
        <end position="105"/>
    </location>
</feature>
<dbReference type="Pfam" id="PF12698">
    <property type="entry name" value="ABC2_membrane_3"/>
    <property type="match status" value="1"/>
</dbReference>
<name>A0ABD0QEZ8_CIRMR</name>
<feature type="domain" description="ABC-2 type transporter transmembrane" evidence="6">
    <location>
        <begin position="3"/>
        <end position="133"/>
    </location>
</feature>
<evidence type="ECO:0000313" key="7">
    <source>
        <dbReference type="EMBL" id="KAL0184694.1"/>
    </source>
</evidence>
<sequence>IAFAFPMALMISWVLFVAHFVKKLVHERELRLHEYMKMMGVNPISHFFAWLIESAVFLLATVIILTIILKAGGILPHSNGFVLFLYLCDYGFSVLAISFLVSSFFDKTNIAGLSGSLIYVICFFPFIVLIHLEDNLSFSLKSAL</sequence>
<feature type="transmembrane region" description="Helical" evidence="5">
    <location>
        <begin position="111"/>
        <end position="132"/>
    </location>
</feature>
<evidence type="ECO:0000256" key="3">
    <source>
        <dbReference type="ARBA" id="ARBA00022989"/>
    </source>
</evidence>
<keyword evidence="2 5" id="KW-0812">Transmembrane</keyword>
<dbReference type="InterPro" id="IPR026082">
    <property type="entry name" value="ABCA"/>
</dbReference>
<accession>A0ABD0QEZ8</accession>
<feature type="non-terminal residue" evidence="7">
    <location>
        <position position="1"/>
    </location>
</feature>
<dbReference type="PANTHER" id="PTHR19229">
    <property type="entry name" value="ATP-BINDING CASSETTE TRANSPORTER SUBFAMILY A ABCA"/>
    <property type="match status" value="1"/>
</dbReference>
<evidence type="ECO:0000256" key="5">
    <source>
        <dbReference type="SAM" id="Phobius"/>
    </source>
</evidence>
<evidence type="ECO:0000313" key="8">
    <source>
        <dbReference type="Proteomes" id="UP001529510"/>
    </source>
</evidence>
<reference evidence="7 8" key="1">
    <citation type="submission" date="2024-05" db="EMBL/GenBank/DDBJ databases">
        <title>Genome sequencing and assembly of Indian major carp, Cirrhinus mrigala (Hamilton, 1822).</title>
        <authorList>
            <person name="Mohindra V."/>
            <person name="Chowdhury L.M."/>
            <person name="Lal K."/>
            <person name="Jena J.K."/>
        </authorList>
    </citation>
    <scope>NUCLEOTIDE SEQUENCE [LARGE SCALE GENOMIC DNA]</scope>
    <source>
        <strain evidence="7">CM1030</strain>
        <tissue evidence="7">Blood</tissue>
    </source>
</reference>
<evidence type="ECO:0000256" key="4">
    <source>
        <dbReference type="ARBA" id="ARBA00023136"/>
    </source>
</evidence>
<dbReference type="InterPro" id="IPR013525">
    <property type="entry name" value="ABC2_TM"/>
</dbReference>
<comment type="caution">
    <text evidence="7">The sequence shown here is derived from an EMBL/GenBank/DDBJ whole genome shotgun (WGS) entry which is preliminary data.</text>
</comment>
<dbReference type="GO" id="GO:0016020">
    <property type="term" value="C:membrane"/>
    <property type="evidence" value="ECO:0007669"/>
    <property type="project" value="UniProtKB-SubCell"/>
</dbReference>
<organism evidence="7 8">
    <name type="scientific">Cirrhinus mrigala</name>
    <name type="common">Mrigala</name>
    <dbReference type="NCBI Taxonomy" id="683832"/>
    <lineage>
        <taxon>Eukaryota</taxon>
        <taxon>Metazoa</taxon>
        <taxon>Chordata</taxon>
        <taxon>Craniata</taxon>
        <taxon>Vertebrata</taxon>
        <taxon>Euteleostomi</taxon>
        <taxon>Actinopterygii</taxon>
        <taxon>Neopterygii</taxon>
        <taxon>Teleostei</taxon>
        <taxon>Ostariophysi</taxon>
        <taxon>Cypriniformes</taxon>
        <taxon>Cyprinidae</taxon>
        <taxon>Labeoninae</taxon>
        <taxon>Labeonini</taxon>
        <taxon>Cirrhinus</taxon>
    </lineage>
</organism>
<keyword evidence="4 5" id="KW-0472">Membrane</keyword>
<proteinExistence type="predicted"/>
<feature type="non-terminal residue" evidence="7">
    <location>
        <position position="144"/>
    </location>
</feature>
<evidence type="ECO:0000256" key="2">
    <source>
        <dbReference type="ARBA" id="ARBA00022692"/>
    </source>
</evidence>
<keyword evidence="3 5" id="KW-1133">Transmembrane helix</keyword>